<comment type="caution">
    <text evidence="1">The sequence shown here is derived from an EMBL/GenBank/DDBJ whole genome shotgun (WGS) entry which is preliminary data.</text>
</comment>
<evidence type="ECO:0000313" key="2">
    <source>
        <dbReference type="Proteomes" id="UP000236291"/>
    </source>
</evidence>
<proteinExistence type="predicted"/>
<gene>
    <name evidence="1" type="ORF">L195_g024725</name>
</gene>
<accession>A0A2K3NEH1</accession>
<reference evidence="1 2" key="2">
    <citation type="journal article" date="2017" name="Front. Plant Sci.">
        <title>Gene Classification and Mining of Molecular Markers Useful in Red Clover (Trifolium pratense) Breeding.</title>
        <authorList>
            <person name="Istvanek J."/>
            <person name="Dluhosova J."/>
            <person name="Dluhos P."/>
            <person name="Patkova L."/>
            <person name="Nedelnik J."/>
            <person name="Repkova J."/>
        </authorList>
    </citation>
    <scope>NUCLEOTIDE SEQUENCE [LARGE SCALE GENOMIC DNA]</scope>
    <source>
        <strain evidence="2">cv. Tatra</strain>
        <tissue evidence="1">Young leaves</tissue>
    </source>
</reference>
<dbReference type="Proteomes" id="UP000236291">
    <property type="component" value="Unassembled WGS sequence"/>
</dbReference>
<reference evidence="1 2" key="1">
    <citation type="journal article" date="2014" name="Am. J. Bot.">
        <title>Genome assembly and annotation for red clover (Trifolium pratense; Fabaceae).</title>
        <authorList>
            <person name="Istvanek J."/>
            <person name="Jaros M."/>
            <person name="Krenek A."/>
            <person name="Repkova J."/>
        </authorList>
    </citation>
    <scope>NUCLEOTIDE SEQUENCE [LARGE SCALE GENOMIC DNA]</scope>
    <source>
        <strain evidence="2">cv. Tatra</strain>
        <tissue evidence="1">Young leaves</tissue>
    </source>
</reference>
<name>A0A2K3NEH1_TRIPR</name>
<protein>
    <submittedName>
        <fullName evidence="1">Uncharacterized protein</fullName>
    </submittedName>
</protein>
<organism evidence="1 2">
    <name type="scientific">Trifolium pratense</name>
    <name type="common">Red clover</name>
    <dbReference type="NCBI Taxonomy" id="57577"/>
    <lineage>
        <taxon>Eukaryota</taxon>
        <taxon>Viridiplantae</taxon>
        <taxon>Streptophyta</taxon>
        <taxon>Embryophyta</taxon>
        <taxon>Tracheophyta</taxon>
        <taxon>Spermatophyta</taxon>
        <taxon>Magnoliopsida</taxon>
        <taxon>eudicotyledons</taxon>
        <taxon>Gunneridae</taxon>
        <taxon>Pentapetalae</taxon>
        <taxon>rosids</taxon>
        <taxon>fabids</taxon>
        <taxon>Fabales</taxon>
        <taxon>Fabaceae</taxon>
        <taxon>Papilionoideae</taxon>
        <taxon>50 kb inversion clade</taxon>
        <taxon>NPAAA clade</taxon>
        <taxon>Hologalegina</taxon>
        <taxon>IRL clade</taxon>
        <taxon>Trifolieae</taxon>
        <taxon>Trifolium</taxon>
    </lineage>
</organism>
<sequence length="57" mass="6341">MDRDALIGQNLQVAATKSIVLGGDTHWNPSSDNYTGDNPIPYFNVHRNSMALDYMSK</sequence>
<evidence type="ECO:0000313" key="1">
    <source>
        <dbReference type="EMBL" id="PNY01431.1"/>
    </source>
</evidence>
<dbReference type="EMBL" id="ASHM01020095">
    <property type="protein sequence ID" value="PNY01431.1"/>
    <property type="molecule type" value="Genomic_DNA"/>
</dbReference>
<dbReference type="AlphaFoldDB" id="A0A2K3NEH1"/>